<dbReference type="PANTHER" id="PTHR42713">
    <property type="entry name" value="HISTIDINE KINASE-RELATED"/>
    <property type="match status" value="1"/>
</dbReference>
<dbReference type="InterPro" id="IPR001789">
    <property type="entry name" value="Sig_transdc_resp-reg_receiver"/>
</dbReference>
<evidence type="ECO:0000256" key="8">
    <source>
        <dbReference type="PROSITE-ProRule" id="PRU00169"/>
    </source>
</evidence>
<dbReference type="PANTHER" id="PTHR42713:SF3">
    <property type="entry name" value="TRANSCRIPTIONAL REGULATORY PROTEIN HPTR"/>
    <property type="match status" value="1"/>
</dbReference>
<evidence type="ECO:0000256" key="4">
    <source>
        <dbReference type="ARBA" id="ARBA00023012"/>
    </source>
</evidence>
<evidence type="ECO:0000313" key="11">
    <source>
        <dbReference type="EMBL" id="MBB3153970.1"/>
    </source>
</evidence>
<evidence type="ECO:0000313" key="12">
    <source>
        <dbReference type="Proteomes" id="UP000518605"/>
    </source>
</evidence>
<keyword evidence="2" id="KW-0963">Cytoplasm</keyword>
<dbReference type="InterPro" id="IPR009057">
    <property type="entry name" value="Homeodomain-like_sf"/>
</dbReference>
<evidence type="ECO:0000256" key="6">
    <source>
        <dbReference type="ARBA" id="ARBA00023125"/>
    </source>
</evidence>
<dbReference type="CDD" id="cd17536">
    <property type="entry name" value="REC_YesN-like"/>
    <property type="match status" value="1"/>
</dbReference>
<dbReference type="Gene3D" id="3.40.50.2300">
    <property type="match status" value="1"/>
</dbReference>
<evidence type="ECO:0000256" key="3">
    <source>
        <dbReference type="ARBA" id="ARBA00022553"/>
    </source>
</evidence>
<protein>
    <submittedName>
        <fullName evidence="11">Two-component system response regulator YesN</fullName>
    </submittedName>
</protein>
<name>A0A7W5GBM4_9BACL</name>
<dbReference type="SUPFAM" id="SSF46689">
    <property type="entry name" value="Homeodomain-like"/>
    <property type="match status" value="1"/>
</dbReference>
<dbReference type="InterPro" id="IPR011006">
    <property type="entry name" value="CheY-like_superfamily"/>
</dbReference>
<dbReference type="RefSeq" id="WP_183566550.1">
    <property type="nucleotide sequence ID" value="NZ_CBCSLB010000013.1"/>
</dbReference>
<dbReference type="Pfam" id="PF00072">
    <property type="entry name" value="Response_reg"/>
    <property type="match status" value="1"/>
</dbReference>
<evidence type="ECO:0000259" key="10">
    <source>
        <dbReference type="PROSITE" id="PS50110"/>
    </source>
</evidence>
<comment type="caution">
    <text evidence="11">The sequence shown here is derived from an EMBL/GenBank/DDBJ whole genome shotgun (WGS) entry which is preliminary data.</text>
</comment>
<sequence length="550" mass="62688">MYKLLLVDDEPEVTEGLMVEIDWEGCGFTEVRTAGNGKEAMELFEKMEPDVLITDISMPYMNGLELSEWARKTYPITRIVILSGHDEFEYAKQAIHLQVDAYVLKPFSAGQLTETVVDVARRMDEEREQRSNVELLEEHYRTSLPIVREKFLSSLITRKQPYLDIAAKARKYGMQLDGEGYVVSIISVQHSDETTEQNGAKPSVSLASSTDLDLKLFSVSNIASEIWARHELGKVFIHQDQVVLFTVSPHGDQAKMMEDTQTALKEILQSIERFLRFPVMIGVGTFTRELGNLKYAYEAAMVALDYRRILGSNMIICIDDMEKRVQEKLLFDESKERSLISAVKLGTEKELEEVIDGLFDEIARVQASVPDYQHYLLEMVTAIIKLTKVLETDEEDILGGGWGILNQYQKLNSPQETKVWFGEMCAKVRRSIASRRQHTYKQIVEDAISYTKSHFHESELSIAKVCGQLHVSAGYFSGLFKKELKLTFGAYLLQLRMEEAKELLRTTELKAFEIAEKVGFADPNYFSLSFKKYAGVSAKEYRSSPAEKEE</sequence>
<dbReference type="EMBL" id="JACHXW010000013">
    <property type="protein sequence ID" value="MBB3153970.1"/>
    <property type="molecule type" value="Genomic_DNA"/>
</dbReference>
<feature type="domain" description="Response regulatory" evidence="10">
    <location>
        <begin position="3"/>
        <end position="120"/>
    </location>
</feature>
<dbReference type="GO" id="GO:0000160">
    <property type="term" value="P:phosphorelay signal transduction system"/>
    <property type="evidence" value="ECO:0007669"/>
    <property type="project" value="UniProtKB-KW"/>
</dbReference>
<keyword evidence="4" id="KW-0902">Two-component regulatory system</keyword>
<dbReference type="GO" id="GO:0003700">
    <property type="term" value="F:DNA-binding transcription factor activity"/>
    <property type="evidence" value="ECO:0007669"/>
    <property type="project" value="InterPro"/>
</dbReference>
<feature type="modified residue" description="4-aspartylphosphate" evidence="8">
    <location>
        <position position="55"/>
    </location>
</feature>
<dbReference type="SMART" id="SM00342">
    <property type="entry name" value="HTH_ARAC"/>
    <property type="match status" value="1"/>
</dbReference>
<dbReference type="PROSITE" id="PS01124">
    <property type="entry name" value="HTH_ARAC_FAMILY_2"/>
    <property type="match status" value="1"/>
</dbReference>
<dbReference type="InterPro" id="IPR041522">
    <property type="entry name" value="CdaR_GGDEF"/>
</dbReference>
<dbReference type="Gene3D" id="1.10.10.60">
    <property type="entry name" value="Homeodomain-like"/>
    <property type="match status" value="2"/>
</dbReference>
<dbReference type="Pfam" id="PF12833">
    <property type="entry name" value="HTH_18"/>
    <property type="match status" value="1"/>
</dbReference>
<keyword evidence="12" id="KW-1185">Reference proteome</keyword>
<dbReference type="Proteomes" id="UP000518605">
    <property type="component" value="Unassembled WGS sequence"/>
</dbReference>
<dbReference type="SMART" id="SM00448">
    <property type="entry name" value="REC"/>
    <property type="match status" value="1"/>
</dbReference>
<evidence type="ECO:0000259" key="9">
    <source>
        <dbReference type="PROSITE" id="PS01124"/>
    </source>
</evidence>
<feature type="domain" description="HTH araC/xylS-type" evidence="9">
    <location>
        <begin position="445"/>
        <end position="544"/>
    </location>
</feature>
<dbReference type="SUPFAM" id="SSF52172">
    <property type="entry name" value="CheY-like"/>
    <property type="match status" value="1"/>
</dbReference>
<dbReference type="InterPro" id="IPR051552">
    <property type="entry name" value="HptR"/>
</dbReference>
<keyword evidence="6" id="KW-0238">DNA-binding</keyword>
<reference evidence="11 12" key="1">
    <citation type="submission" date="2020-08" db="EMBL/GenBank/DDBJ databases">
        <title>Genomic Encyclopedia of Type Strains, Phase III (KMG-III): the genomes of soil and plant-associated and newly described type strains.</title>
        <authorList>
            <person name="Whitman W."/>
        </authorList>
    </citation>
    <scope>NUCLEOTIDE SEQUENCE [LARGE SCALE GENOMIC DNA]</scope>
    <source>
        <strain evidence="11 12">CECT 8234</strain>
    </source>
</reference>
<gene>
    <name evidence="11" type="ORF">FHS16_004046</name>
</gene>
<dbReference type="AlphaFoldDB" id="A0A7W5GBM4"/>
<keyword evidence="3 8" id="KW-0597">Phosphoprotein</keyword>
<organism evidence="11 12">
    <name type="scientific">Paenibacillus endophyticus</name>
    <dbReference type="NCBI Taxonomy" id="1294268"/>
    <lineage>
        <taxon>Bacteria</taxon>
        <taxon>Bacillati</taxon>
        <taxon>Bacillota</taxon>
        <taxon>Bacilli</taxon>
        <taxon>Bacillales</taxon>
        <taxon>Paenibacillaceae</taxon>
        <taxon>Paenibacillus</taxon>
    </lineage>
</organism>
<proteinExistence type="predicted"/>
<dbReference type="Pfam" id="PF17853">
    <property type="entry name" value="GGDEF_2"/>
    <property type="match status" value="1"/>
</dbReference>
<evidence type="ECO:0000256" key="2">
    <source>
        <dbReference type="ARBA" id="ARBA00022490"/>
    </source>
</evidence>
<dbReference type="PROSITE" id="PS50110">
    <property type="entry name" value="RESPONSE_REGULATORY"/>
    <property type="match status" value="1"/>
</dbReference>
<accession>A0A7W5GBM4</accession>
<comment type="subcellular location">
    <subcellularLocation>
        <location evidence="1">Cytoplasm</location>
    </subcellularLocation>
</comment>
<evidence type="ECO:0000256" key="1">
    <source>
        <dbReference type="ARBA" id="ARBA00004496"/>
    </source>
</evidence>
<keyword evidence="7" id="KW-0804">Transcription</keyword>
<keyword evidence="5" id="KW-0805">Transcription regulation</keyword>
<evidence type="ECO:0000256" key="5">
    <source>
        <dbReference type="ARBA" id="ARBA00023015"/>
    </source>
</evidence>
<dbReference type="GO" id="GO:0043565">
    <property type="term" value="F:sequence-specific DNA binding"/>
    <property type="evidence" value="ECO:0007669"/>
    <property type="project" value="InterPro"/>
</dbReference>
<dbReference type="GO" id="GO:0005737">
    <property type="term" value="C:cytoplasm"/>
    <property type="evidence" value="ECO:0007669"/>
    <property type="project" value="UniProtKB-SubCell"/>
</dbReference>
<dbReference type="InterPro" id="IPR018060">
    <property type="entry name" value="HTH_AraC"/>
</dbReference>
<evidence type="ECO:0000256" key="7">
    <source>
        <dbReference type="ARBA" id="ARBA00023163"/>
    </source>
</evidence>